<accession>A0A0X1KSV7</accession>
<dbReference type="KEGG" id="phy:AJ81_09345"/>
<dbReference type="InterPro" id="IPR023198">
    <property type="entry name" value="PGP-like_dom2"/>
</dbReference>
<dbReference type="Pfam" id="PF00702">
    <property type="entry name" value="Hydrolase"/>
    <property type="match status" value="1"/>
</dbReference>
<dbReference type="SFLD" id="SFLDS00003">
    <property type="entry name" value="Haloacid_Dehalogenase"/>
    <property type="match status" value="1"/>
</dbReference>
<proteinExistence type="predicted"/>
<dbReference type="SUPFAM" id="SSF56784">
    <property type="entry name" value="HAD-like"/>
    <property type="match status" value="1"/>
</dbReference>
<dbReference type="OrthoDB" id="9797415at2"/>
<protein>
    <submittedName>
        <fullName evidence="1">Haloacid dehalogenase</fullName>
    </submittedName>
</protein>
<dbReference type="PRINTS" id="PR00413">
    <property type="entry name" value="HADHALOGNASE"/>
</dbReference>
<reference evidence="1 2" key="1">
    <citation type="submission" date="2014-01" db="EMBL/GenBank/DDBJ databases">
        <title>Genome sequencing of Thermotog hypogea.</title>
        <authorList>
            <person name="Zhang X."/>
            <person name="Alvare G."/>
            <person name="Fristensky B."/>
            <person name="Chen L."/>
            <person name="Suen T."/>
            <person name="Chen Q."/>
            <person name="Ma K."/>
        </authorList>
    </citation>
    <scope>NUCLEOTIDE SEQUENCE [LARGE SCALE GENOMIC DNA]</scope>
    <source>
        <strain evidence="1 2">DSM 11164</strain>
    </source>
</reference>
<dbReference type="PANTHER" id="PTHR43611:SF3">
    <property type="entry name" value="FLAVIN MONONUCLEOTIDE HYDROLASE 1, CHLOROPLATIC"/>
    <property type="match status" value="1"/>
</dbReference>
<dbReference type="SFLD" id="SFLDG01129">
    <property type="entry name" value="C1.5:_HAD__Beta-PGM__Phosphata"/>
    <property type="match status" value="1"/>
</dbReference>
<dbReference type="NCBIfam" id="TIGR01509">
    <property type="entry name" value="HAD-SF-IA-v3"/>
    <property type="match status" value="1"/>
</dbReference>
<keyword evidence="2" id="KW-1185">Reference proteome</keyword>
<dbReference type="InterPro" id="IPR036412">
    <property type="entry name" value="HAD-like_sf"/>
</dbReference>
<dbReference type="InterPro" id="IPR006439">
    <property type="entry name" value="HAD-SF_hydro_IA"/>
</dbReference>
<dbReference type="AlphaFoldDB" id="A0A0X1KSV7"/>
<dbReference type="PaxDb" id="1123384-AJ81_09345"/>
<dbReference type="Gene3D" id="3.40.50.1000">
    <property type="entry name" value="HAD superfamily/HAD-like"/>
    <property type="match status" value="1"/>
</dbReference>
<sequence>MKLFIFDVGGVLCDGTSVVLPIAGHLGLSEREFLTLAQKAGLRELQIGKISAKDFWKNFSKFFGRTIERDLWAEFFKPVLKPDTVRLIEELKTKYRVVAGTNTIESHYLIHSQQGHYDVFDRVYASHQIGLMKPQKEFFLYILESESAKPEETFFVDDTIENVAAAREINIRSLLFTSAEKLKQELASLGID</sequence>
<gene>
    <name evidence="1" type="ORF">AJ81_09345</name>
</gene>
<dbReference type="EMBL" id="CP007141">
    <property type="protein sequence ID" value="AJC74345.1"/>
    <property type="molecule type" value="Genomic_DNA"/>
</dbReference>
<evidence type="ECO:0000313" key="2">
    <source>
        <dbReference type="Proteomes" id="UP000077469"/>
    </source>
</evidence>
<evidence type="ECO:0000313" key="1">
    <source>
        <dbReference type="EMBL" id="AJC74345.1"/>
    </source>
</evidence>
<name>A0A0X1KSV7_9THEM</name>
<dbReference type="CDD" id="cd02603">
    <property type="entry name" value="HAD_sEH-N_like"/>
    <property type="match status" value="1"/>
</dbReference>
<dbReference type="InterPro" id="IPR023214">
    <property type="entry name" value="HAD_sf"/>
</dbReference>
<dbReference type="PANTHER" id="PTHR43611">
    <property type="entry name" value="ALPHA-D-GLUCOSE 1-PHOSPHATE PHOSPHATASE"/>
    <property type="match status" value="1"/>
</dbReference>
<dbReference type="Gene3D" id="1.10.150.240">
    <property type="entry name" value="Putative phosphatase, domain 2"/>
    <property type="match status" value="1"/>
</dbReference>
<organism evidence="1 2">
    <name type="scientific">Pseudothermotoga hypogea DSM 11164 = NBRC 106472</name>
    <dbReference type="NCBI Taxonomy" id="1123384"/>
    <lineage>
        <taxon>Bacteria</taxon>
        <taxon>Thermotogati</taxon>
        <taxon>Thermotogota</taxon>
        <taxon>Thermotogae</taxon>
        <taxon>Thermotogales</taxon>
        <taxon>Thermotogaceae</taxon>
        <taxon>Pseudothermotoga</taxon>
    </lineage>
</organism>
<dbReference type="PATRIC" id="fig|1123384.7.peg.1881"/>
<dbReference type="Proteomes" id="UP000077469">
    <property type="component" value="Chromosome"/>
</dbReference>
<dbReference type="STRING" id="1123384.AJ81_09345"/>